<evidence type="ECO:0000313" key="3">
    <source>
        <dbReference type="Proteomes" id="UP001529085"/>
    </source>
</evidence>
<dbReference type="SMART" id="SM01235">
    <property type="entry name" value="Haem_bd"/>
    <property type="match status" value="1"/>
</dbReference>
<protein>
    <submittedName>
        <fullName evidence="2">Heme-binding domain-containing protein</fullName>
    </submittedName>
</protein>
<evidence type="ECO:0000259" key="1">
    <source>
        <dbReference type="SMART" id="SM01235"/>
    </source>
</evidence>
<dbReference type="Proteomes" id="UP001529085">
    <property type="component" value="Unassembled WGS sequence"/>
</dbReference>
<reference evidence="2 3" key="1">
    <citation type="submission" date="2023-03" db="EMBL/GenBank/DDBJ databases">
        <title>Strain YYF002 represents a novel species in the genus Winogradskyella isolated from seawater.</title>
        <authorList>
            <person name="Fu Z.-Y."/>
        </authorList>
    </citation>
    <scope>NUCLEOTIDE SEQUENCE [LARGE SCALE GENOMIC DNA]</scope>
    <source>
        <strain evidence="2 3">YYF002</strain>
    </source>
</reference>
<name>A0ABT6G3G7_9FLAO</name>
<dbReference type="RefSeq" id="WP_278006031.1">
    <property type="nucleotide sequence ID" value="NZ_JARSBN010000006.1"/>
</dbReference>
<proteinExistence type="predicted"/>
<dbReference type="Pfam" id="PF14376">
    <property type="entry name" value="Haem_bd"/>
    <property type="match status" value="1"/>
</dbReference>
<comment type="caution">
    <text evidence="2">The sequence shown here is derived from an EMBL/GenBank/DDBJ whole genome shotgun (WGS) entry which is preliminary data.</text>
</comment>
<evidence type="ECO:0000313" key="2">
    <source>
        <dbReference type="EMBL" id="MDG4716588.1"/>
    </source>
</evidence>
<gene>
    <name evidence="2" type="ORF">P7122_11945</name>
</gene>
<dbReference type="InterPro" id="IPR025992">
    <property type="entry name" value="Haem-bd"/>
</dbReference>
<feature type="domain" description="Haem-binding" evidence="1">
    <location>
        <begin position="12"/>
        <end position="147"/>
    </location>
</feature>
<keyword evidence="3" id="KW-1185">Reference proteome</keyword>
<dbReference type="EMBL" id="JARSBN010000006">
    <property type="protein sequence ID" value="MDG4716588.1"/>
    <property type="molecule type" value="Genomic_DNA"/>
</dbReference>
<organism evidence="2 3">
    <name type="scientific">Winogradskyella marincola</name>
    <dbReference type="NCBI Taxonomy" id="3037795"/>
    <lineage>
        <taxon>Bacteria</taxon>
        <taxon>Pseudomonadati</taxon>
        <taxon>Bacteroidota</taxon>
        <taxon>Flavobacteriia</taxon>
        <taxon>Flavobacteriales</taxon>
        <taxon>Flavobacteriaceae</taxon>
        <taxon>Winogradskyella</taxon>
    </lineage>
</organism>
<sequence>MKILKKILILLLVVFVIAQFFGPEKNDGDITSVKPFLQATNPPQDVMAVLKNSCFDCHSDHTRYPWYSKITPINYWMADHIEHGKRDFNMSKWDDYSDKQKDHKLEELAEEVKEGHMPLPSYTWGHSDAKLSNEQIEAVEKWIKMARVFYIFSKEPQ</sequence>
<accession>A0ABT6G3G7</accession>